<dbReference type="AlphaFoldDB" id="A0A7J3I908"/>
<keyword evidence="1" id="KW-0479">Metal-binding</keyword>
<dbReference type="EMBL" id="DTBZ01000027">
    <property type="protein sequence ID" value="HGQ17526.1"/>
    <property type="molecule type" value="Genomic_DNA"/>
</dbReference>
<accession>A0A7J3I908</accession>
<dbReference type="GO" id="GO:0003824">
    <property type="term" value="F:catalytic activity"/>
    <property type="evidence" value="ECO:0007669"/>
    <property type="project" value="InterPro"/>
</dbReference>
<keyword evidence="3" id="KW-0411">Iron-sulfur</keyword>
<keyword evidence="2" id="KW-0408">Iron</keyword>
<dbReference type="PANTHER" id="PTHR43432:SF4">
    <property type="entry name" value="RADICAL SAM CORE DOMAIN-CONTAINING PROTEIN"/>
    <property type="match status" value="1"/>
</dbReference>
<dbReference type="Gene3D" id="3.80.30.30">
    <property type="match status" value="1"/>
</dbReference>
<protein>
    <submittedName>
        <fullName evidence="4">Radical SAM protein</fullName>
    </submittedName>
</protein>
<evidence type="ECO:0000256" key="2">
    <source>
        <dbReference type="ARBA" id="ARBA00023004"/>
    </source>
</evidence>
<proteinExistence type="predicted"/>
<organism evidence="4">
    <name type="scientific">Ignisphaera aggregans</name>
    <dbReference type="NCBI Taxonomy" id="334771"/>
    <lineage>
        <taxon>Archaea</taxon>
        <taxon>Thermoproteota</taxon>
        <taxon>Thermoprotei</taxon>
        <taxon>Desulfurococcales</taxon>
        <taxon>Desulfurococcaceae</taxon>
        <taxon>Ignisphaera</taxon>
    </lineage>
</organism>
<evidence type="ECO:0000313" key="5">
    <source>
        <dbReference type="EMBL" id="HGQ17526.1"/>
    </source>
</evidence>
<dbReference type="GO" id="GO:0046872">
    <property type="term" value="F:metal ion binding"/>
    <property type="evidence" value="ECO:0007669"/>
    <property type="project" value="UniProtKB-KW"/>
</dbReference>
<sequence>MGRILSLVEHRERVRRELEGSLSTDVIGRARRDFHSFRAPRPCGMTIHTGVGCSNRCAYCYIYDMGFPGSVEVYPLPAEGIVYALSLNPYIAPTATLAAYGSVTEPFNPVTRDFSLKLMELVYRYLKLPSQVSTKSILDGDVVSRIIDADARCSVLVTVVAIDRAKILEPYAPDPVDRITYAGHASRYLHTSLFIRPVIPGVTDAEIDRILKLAVEYGIRRIVIGALRVTEGILTRIRNIDHLLYREIVSRLPREPRGREQIAIRVDDVKKVIVRKAREHQVKVYTSACQANIDAHGEFCNMCSRGPCGNIHRIEAIDESDIAEFLEYMGTRPREITVSRNCIAIEVESRIRREKLDHIKRFLEQVLRTVVKIRSI</sequence>
<dbReference type="SFLD" id="SFLDS00029">
    <property type="entry name" value="Radical_SAM"/>
    <property type="match status" value="1"/>
</dbReference>
<comment type="caution">
    <text evidence="4">The sequence shown here is derived from an EMBL/GenBank/DDBJ whole genome shotgun (WGS) entry which is preliminary data.</text>
</comment>
<dbReference type="InterPro" id="IPR007197">
    <property type="entry name" value="rSAM"/>
</dbReference>
<dbReference type="GO" id="GO:0051536">
    <property type="term" value="F:iron-sulfur cluster binding"/>
    <property type="evidence" value="ECO:0007669"/>
    <property type="project" value="UniProtKB-KW"/>
</dbReference>
<dbReference type="InterPro" id="IPR040086">
    <property type="entry name" value="MJ0683-like"/>
</dbReference>
<gene>
    <name evidence="4" type="ORF">ENT87_05925</name>
    <name evidence="5" type="ORF">ENU30_00890</name>
</gene>
<dbReference type="EMBL" id="DTAI01000171">
    <property type="protein sequence ID" value="HGN37065.1"/>
    <property type="molecule type" value="Genomic_DNA"/>
</dbReference>
<evidence type="ECO:0000256" key="3">
    <source>
        <dbReference type="ARBA" id="ARBA00023014"/>
    </source>
</evidence>
<reference evidence="4" key="1">
    <citation type="journal article" date="2020" name="mSystems">
        <title>Genome- and Community-Level Interaction Insights into Carbon Utilization and Element Cycling Functions of Hydrothermarchaeota in Hydrothermal Sediment.</title>
        <authorList>
            <person name="Zhou Z."/>
            <person name="Liu Y."/>
            <person name="Xu W."/>
            <person name="Pan J."/>
            <person name="Luo Z.H."/>
            <person name="Li M."/>
        </authorList>
    </citation>
    <scope>NUCLEOTIDE SEQUENCE [LARGE SCALE GENOMIC DNA]</scope>
    <source>
        <strain evidence="4">SpSt-618</strain>
        <strain evidence="5">SpSt-657</strain>
    </source>
</reference>
<evidence type="ECO:0000256" key="1">
    <source>
        <dbReference type="ARBA" id="ARBA00022723"/>
    </source>
</evidence>
<dbReference type="PANTHER" id="PTHR43432">
    <property type="entry name" value="SLR0285 PROTEIN"/>
    <property type="match status" value="1"/>
</dbReference>
<evidence type="ECO:0000313" key="4">
    <source>
        <dbReference type="EMBL" id="HGN37065.1"/>
    </source>
</evidence>
<name>A0A7J3I908_9CREN</name>